<dbReference type="AlphaFoldDB" id="A0A2I0B5M7"/>
<proteinExistence type="predicted"/>
<keyword evidence="2" id="KW-1185">Reference proteome</keyword>
<accession>A0A2I0B5M7</accession>
<dbReference type="OrthoDB" id="1898501at2759"/>
<sequence length="127" mass="13968">MRQAFIGRPNTKFLICYFIVLSDHGTDDSQQLLLYSFARIGAIGENLRDWDRREPRHLYLVGDLHLPTSKSADIVTNFIGTLNLLALPGGFLADAKLGRYLTIAVSAAIAATVRKPLSPDLNSIVNA</sequence>
<gene>
    <name evidence="1" type="primary">NRT1.1</name>
    <name evidence="1" type="ORF">AXF42_Ash007892</name>
</gene>
<name>A0A2I0B5M7_9ASPA</name>
<dbReference type="STRING" id="1088818.A0A2I0B5M7"/>
<dbReference type="EMBL" id="KZ451911">
    <property type="protein sequence ID" value="PKA63096.1"/>
    <property type="molecule type" value="Genomic_DNA"/>
</dbReference>
<evidence type="ECO:0000313" key="1">
    <source>
        <dbReference type="EMBL" id="PKA63096.1"/>
    </source>
</evidence>
<dbReference type="Proteomes" id="UP000236161">
    <property type="component" value="Unassembled WGS sequence"/>
</dbReference>
<protein>
    <submittedName>
        <fullName evidence="1">Nitrate transporter 1.1</fullName>
    </submittedName>
</protein>
<reference evidence="1 2" key="1">
    <citation type="journal article" date="2017" name="Nature">
        <title>The Apostasia genome and the evolution of orchids.</title>
        <authorList>
            <person name="Zhang G.Q."/>
            <person name="Liu K.W."/>
            <person name="Li Z."/>
            <person name="Lohaus R."/>
            <person name="Hsiao Y.Y."/>
            <person name="Niu S.C."/>
            <person name="Wang J.Y."/>
            <person name="Lin Y.C."/>
            <person name="Xu Q."/>
            <person name="Chen L.J."/>
            <person name="Yoshida K."/>
            <person name="Fujiwara S."/>
            <person name="Wang Z.W."/>
            <person name="Zhang Y.Q."/>
            <person name="Mitsuda N."/>
            <person name="Wang M."/>
            <person name="Liu G.H."/>
            <person name="Pecoraro L."/>
            <person name="Huang H.X."/>
            <person name="Xiao X.J."/>
            <person name="Lin M."/>
            <person name="Wu X.Y."/>
            <person name="Wu W.L."/>
            <person name="Chen Y.Y."/>
            <person name="Chang S.B."/>
            <person name="Sakamoto S."/>
            <person name="Ohme-Takagi M."/>
            <person name="Yagi M."/>
            <person name="Zeng S.J."/>
            <person name="Shen C.Y."/>
            <person name="Yeh C.M."/>
            <person name="Luo Y.B."/>
            <person name="Tsai W.C."/>
            <person name="Van de Peer Y."/>
            <person name="Liu Z.J."/>
        </authorList>
    </citation>
    <scope>NUCLEOTIDE SEQUENCE [LARGE SCALE GENOMIC DNA]</scope>
    <source>
        <strain evidence="2">cv. Shenzhen</strain>
        <tissue evidence="1">Stem</tissue>
    </source>
</reference>
<dbReference type="Gene3D" id="1.20.1250.20">
    <property type="entry name" value="MFS general substrate transporter like domains"/>
    <property type="match status" value="1"/>
</dbReference>
<evidence type="ECO:0000313" key="2">
    <source>
        <dbReference type="Proteomes" id="UP000236161"/>
    </source>
</evidence>
<organism evidence="1 2">
    <name type="scientific">Apostasia shenzhenica</name>
    <dbReference type="NCBI Taxonomy" id="1088818"/>
    <lineage>
        <taxon>Eukaryota</taxon>
        <taxon>Viridiplantae</taxon>
        <taxon>Streptophyta</taxon>
        <taxon>Embryophyta</taxon>
        <taxon>Tracheophyta</taxon>
        <taxon>Spermatophyta</taxon>
        <taxon>Magnoliopsida</taxon>
        <taxon>Liliopsida</taxon>
        <taxon>Asparagales</taxon>
        <taxon>Orchidaceae</taxon>
        <taxon>Apostasioideae</taxon>
        <taxon>Apostasia</taxon>
    </lineage>
</organism>
<dbReference type="InterPro" id="IPR036259">
    <property type="entry name" value="MFS_trans_sf"/>
</dbReference>